<comment type="caution">
    <text evidence="3">The sequence shown here is derived from an EMBL/GenBank/DDBJ whole genome shotgun (WGS) entry which is preliminary data.</text>
</comment>
<dbReference type="RefSeq" id="WP_127805055.1">
    <property type="nucleotide sequence ID" value="NZ_SACY01000005.1"/>
</dbReference>
<evidence type="ECO:0000313" key="3">
    <source>
        <dbReference type="EMBL" id="RVU23466.1"/>
    </source>
</evidence>
<keyword evidence="4" id="KW-1185">Reference proteome</keyword>
<name>A0A437PMF1_9BACT</name>
<accession>A0A437PMF1</accession>
<dbReference type="Gene3D" id="2.40.160.20">
    <property type="match status" value="1"/>
</dbReference>
<reference evidence="3 4" key="1">
    <citation type="submission" date="2019-01" db="EMBL/GenBank/DDBJ databases">
        <authorList>
            <person name="Chen W.-M."/>
        </authorList>
    </citation>
    <scope>NUCLEOTIDE SEQUENCE [LARGE SCALE GENOMIC DNA]</scope>
    <source>
        <strain evidence="3 4">FSY-15</strain>
    </source>
</reference>
<dbReference type="OrthoDB" id="1438227at2"/>
<dbReference type="Proteomes" id="UP000282832">
    <property type="component" value="Unassembled WGS sequence"/>
</dbReference>
<organism evidence="3 4">
    <name type="scientific">Sandaracinomonas limnophila</name>
    <dbReference type="NCBI Taxonomy" id="1862386"/>
    <lineage>
        <taxon>Bacteria</taxon>
        <taxon>Pseudomonadati</taxon>
        <taxon>Bacteroidota</taxon>
        <taxon>Cytophagia</taxon>
        <taxon>Cytophagales</taxon>
        <taxon>Flectobacillaceae</taxon>
        <taxon>Sandaracinomonas</taxon>
    </lineage>
</organism>
<evidence type="ECO:0000313" key="4">
    <source>
        <dbReference type="Proteomes" id="UP000282832"/>
    </source>
</evidence>
<evidence type="ECO:0000259" key="2">
    <source>
        <dbReference type="Pfam" id="PF13505"/>
    </source>
</evidence>
<gene>
    <name evidence="3" type="ORF">EOJ36_10315</name>
</gene>
<dbReference type="InterPro" id="IPR011250">
    <property type="entry name" value="OMP/PagP_B-barrel"/>
</dbReference>
<keyword evidence="1" id="KW-0732">Signal</keyword>
<protein>
    <recommendedName>
        <fullName evidence="2">Outer membrane protein beta-barrel domain-containing protein</fullName>
    </recommendedName>
</protein>
<dbReference type="SUPFAM" id="SSF56925">
    <property type="entry name" value="OMPA-like"/>
    <property type="match status" value="1"/>
</dbReference>
<dbReference type="EMBL" id="SACY01000005">
    <property type="protein sequence ID" value="RVU23466.1"/>
    <property type="molecule type" value="Genomic_DNA"/>
</dbReference>
<dbReference type="Pfam" id="PF13505">
    <property type="entry name" value="OMP_b-brl"/>
    <property type="match status" value="1"/>
</dbReference>
<evidence type="ECO:0000256" key="1">
    <source>
        <dbReference type="ARBA" id="ARBA00022729"/>
    </source>
</evidence>
<dbReference type="AlphaFoldDB" id="A0A437PMF1"/>
<dbReference type="InterPro" id="IPR027385">
    <property type="entry name" value="Beta-barrel_OMP"/>
</dbReference>
<proteinExistence type="predicted"/>
<feature type="domain" description="Outer membrane protein beta-barrel" evidence="2">
    <location>
        <begin position="21"/>
        <end position="146"/>
    </location>
</feature>
<sequence length="151" mass="15797">MTICSFATIAQTKRNTFGIGFQSSLPVFGLSAKYALNKTSVVQATIAPFSSGAFGINYFGGRYIYRFESKNNLDPYVYGAVGLVTYSSVISSALGSKSNSFGSFGVGGGVEYIAADVLGLSAEIGLGKMSVVDGVGYTGINMGVGIHYYLK</sequence>